<dbReference type="InterPro" id="IPR010690">
    <property type="entry name" value="YqfD"/>
</dbReference>
<evidence type="ECO:0000256" key="1">
    <source>
        <dbReference type="SAM" id="MobiDB-lite"/>
    </source>
</evidence>
<comment type="caution">
    <text evidence="2">The sequence shown here is derived from an EMBL/GenBank/DDBJ whole genome shotgun (WGS) entry which is preliminary data.</text>
</comment>
<evidence type="ECO:0000313" key="3">
    <source>
        <dbReference type="Proteomes" id="UP000760668"/>
    </source>
</evidence>
<reference evidence="2" key="1">
    <citation type="journal article" date="2021" name="PeerJ">
        <title>Extensive microbial diversity within the chicken gut microbiome revealed by metagenomics and culture.</title>
        <authorList>
            <person name="Gilroy R."/>
            <person name="Ravi A."/>
            <person name="Getino M."/>
            <person name="Pursley I."/>
            <person name="Horton D.L."/>
            <person name="Alikhan N.F."/>
            <person name="Baker D."/>
            <person name="Gharbi K."/>
            <person name="Hall N."/>
            <person name="Watson M."/>
            <person name="Adriaenssens E.M."/>
            <person name="Foster-Nyarko E."/>
            <person name="Jarju S."/>
            <person name="Secka A."/>
            <person name="Antonio M."/>
            <person name="Oren A."/>
            <person name="Chaudhuri R.R."/>
            <person name="La Ragione R."/>
            <person name="Hildebrand F."/>
            <person name="Pallen M.J."/>
        </authorList>
    </citation>
    <scope>NUCLEOTIDE SEQUENCE</scope>
    <source>
        <strain evidence="2">CHK179-5677</strain>
    </source>
</reference>
<dbReference type="Proteomes" id="UP000760668">
    <property type="component" value="Unassembled WGS sequence"/>
</dbReference>
<dbReference type="PIRSF" id="PIRSF029895">
    <property type="entry name" value="SpoIV"/>
    <property type="match status" value="1"/>
</dbReference>
<protein>
    <submittedName>
        <fullName evidence="2">Sporulation protein YqfD</fullName>
    </submittedName>
</protein>
<evidence type="ECO:0000313" key="2">
    <source>
        <dbReference type="EMBL" id="HJG86918.1"/>
    </source>
</evidence>
<dbReference type="AlphaFoldDB" id="A0A921SSW9"/>
<dbReference type="Pfam" id="PF06898">
    <property type="entry name" value="YqfD"/>
    <property type="match status" value="1"/>
</dbReference>
<feature type="compositionally biased region" description="Polar residues" evidence="1">
    <location>
        <begin position="401"/>
        <end position="416"/>
    </location>
</feature>
<dbReference type="RefSeq" id="WP_295367995.1">
    <property type="nucleotide sequence ID" value="NZ_DYUC01000079.1"/>
</dbReference>
<gene>
    <name evidence="2" type="ORF">K8V01_07860</name>
</gene>
<sequence length="416" mass="45805">MQKVINFLRGSVRLEAEGAFPERFLNLCAQNGVAFWAVEWLETGRVALTVPRRDARRAEALGERASCQVTRRKTGGVPFFLARFRKRYALLTGLALSLAAVCILSQFVLDVEVSGNETVTTAEILTELRRLGVRPGVYGPGIDPAATAQKLLLQLDDLSWCAINLRGTVAEVLVRERIEPPEVLDETELGDVVASVPGIVTQVEVLGGESAVEEGDTVVEGQVLITGNIHMEGAEYSGIDLGWRQVRAQGRVYARTWRTLEAEIPLTAQVKSYTGEEKSLWSLSLLGWRVNFYGNSGISYERYDKISDVWTARLPGGQEMPLSLTRETVRAYETVTAQVDAAAAEKLLRAQLEEDLLAALGERGEVVSMDFAAREQSGMLIVRLQAECREEIGRFVPYEGQQENETQPAEEQGSSG</sequence>
<accession>A0A921SSW9</accession>
<proteinExistence type="predicted"/>
<name>A0A921SSW9_9FIRM</name>
<dbReference type="EMBL" id="DYUC01000079">
    <property type="protein sequence ID" value="HJG86918.1"/>
    <property type="molecule type" value="Genomic_DNA"/>
</dbReference>
<organism evidence="2 3">
    <name type="scientific">Pseudoflavonifractor capillosus</name>
    <dbReference type="NCBI Taxonomy" id="106588"/>
    <lineage>
        <taxon>Bacteria</taxon>
        <taxon>Bacillati</taxon>
        <taxon>Bacillota</taxon>
        <taxon>Clostridia</taxon>
        <taxon>Eubacteriales</taxon>
        <taxon>Oscillospiraceae</taxon>
        <taxon>Pseudoflavonifractor</taxon>
    </lineage>
</organism>
<feature type="region of interest" description="Disordered" evidence="1">
    <location>
        <begin position="396"/>
        <end position="416"/>
    </location>
</feature>
<reference evidence="2" key="2">
    <citation type="submission" date="2021-09" db="EMBL/GenBank/DDBJ databases">
        <authorList>
            <person name="Gilroy R."/>
        </authorList>
    </citation>
    <scope>NUCLEOTIDE SEQUENCE</scope>
    <source>
        <strain evidence="2">CHK179-5677</strain>
    </source>
</reference>